<dbReference type="PANTHER" id="PTHR31528">
    <property type="entry name" value="4-AMINO-5-HYDROXYMETHYL-2-METHYLPYRIMIDINE PHOSPHATE SYNTHASE THI11-RELATED"/>
    <property type="match status" value="1"/>
</dbReference>
<gene>
    <name evidence="3" type="ORF">ACFOMD_12845</name>
</gene>
<evidence type="ECO:0000313" key="3">
    <source>
        <dbReference type="EMBL" id="MFC3713466.1"/>
    </source>
</evidence>
<reference evidence="4" key="1">
    <citation type="journal article" date="2019" name="Int. J. Syst. Evol. Microbiol.">
        <title>The Global Catalogue of Microorganisms (GCM) 10K type strain sequencing project: providing services to taxonomists for standard genome sequencing and annotation.</title>
        <authorList>
            <consortium name="The Broad Institute Genomics Platform"/>
            <consortium name="The Broad Institute Genome Sequencing Center for Infectious Disease"/>
            <person name="Wu L."/>
            <person name="Ma J."/>
        </authorList>
    </citation>
    <scope>NUCLEOTIDE SEQUENCE [LARGE SCALE GENOMIC DNA]</scope>
    <source>
        <strain evidence="4">KCTC 42644</strain>
    </source>
</reference>
<dbReference type="InterPro" id="IPR027939">
    <property type="entry name" value="NMT1/THI5"/>
</dbReference>
<evidence type="ECO:0000259" key="2">
    <source>
        <dbReference type="Pfam" id="PF09084"/>
    </source>
</evidence>
<dbReference type="Gene3D" id="3.40.190.10">
    <property type="entry name" value="Periplasmic binding protein-like II"/>
    <property type="match status" value="2"/>
</dbReference>
<organism evidence="3 4">
    <name type="scientific">Sphingoaurantiacus capsulatus</name>
    <dbReference type="NCBI Taxonomy" id="1771310"/>
    <lineage>
        <taxon>Bacteria</taxon>
        <taxon>Pseudomonadati</taxon>
        <taxon>Pseudomonadota</taxon>
        <taxon>Alphaproteobacteria</taxon>
        <taxon>Sphingomonadales</taxon>
        <taxon>Sphingosinicellaceae</taxon>
        <taxon>Sphingoaurantiacus</taxon>
    </lineage>
</organism>
<accession>A0ABV7XC33</accession>
<protein>
    <submittedName>
        <fullName evidence="3">ABC transporter substrate-binding protein</fullName>
    </submittedName>
</protein>
<feature type="domain" description="SsuA/THI5-like" evidence="2">
    <location>
        <begin position="44"/>
        <end position="258"/>
    </location>
</feature>
<evidence type="ECO:0000256" key="1">
    <source>
        <dbReference type="SAM" id="SignalP"/>
    </source>
</evidence>
<feature type="signal peptide" evidence="1">
    <location>
        <begin position="1"/>
        <end position="24"/>
    </location>
</feature>
<sequence length="340" mass="36608">MPPLSRRAVIAGLAALPLARPALAAPTKLRMLLNSGWSGANAWFVVAEDKGYFRDEGLEVEFTAGQGAYKAAPRMTAEGFDLGYGDINSLIEVAAARPTAAPTGIYMMFNQSPSVIGVAADGPIRTPRDLTAKRIGAHDKDVAAETFPPYARATGLDPASITPVIRDASMADLVKAMLAGETDAVFGYSTTQTAAAMTLGLDTKVLRFLRYDAVLPDFYGSALMASPTLLKNRPDAARRVVRAINRAVADTLRDPQAAIAAVTKRDPSLNPNVELTRLTGTIANEMSHPEGRRLGTGDARLTRSIKTMVETKKLQRTPKTRAIFDRRYLPARAERPTLSR</sequence>
<keyword evidence="4" id="KW-1185">Reference proteome</keyword>
<dbReference type="EMBL" id="JBHRXV010000011">
    <property type="protein sequence ID" value="MFC3713466.1"/>
    <property type="molecule type" value="Genomic_DNA"/>
</dbReference>
<dbReference type="SUPFAM" id="SSF53850">
    <property type="entry name" value="Periplasmic binding protein-like II"/>
    <property type="match status" value="1"/>
</dbReference>
<dbReference type="RefSeq" id="WP_380861986.1">
    <property type="nucleotide sequence ID" value="NZ_JBHRXV010000011.1"/>
</dbReference>
<comment type="caution">
    <text evidence="3">The sequence shown here is derived from an EMBL/GenBank/DDBJ whole genome shotgun (WGS) entry which is preliminary data.</text>
</comment>
<name>A0ABV7XC33_9SPHN</name>
<dbReference type="PANTHER" id="PTHR31528:SF15">
    <property type="entry name" value="RIBOFLAVIN-BINDING PROTEIN RIBY"/>
    <property type="match status" value="1"/>
</dbReference>
<dbReference type="InterPro" id="IPR015168">
    <property type="entry name" value="SsuA/THI5"/>
</dbReference>
<evidence type="ECO:0000313" key="4">
    <source>
        <dbReference type="Proteomes" id="UP001595615"/>
    </source>
</evidence>
<feature type="chain" id="PRO_5045337441" evidence="1">
    <location>
        <begin position="25"/>
        <end position="340"/>
    </location>
</feature>
<dbReference type="Pfam" id="PF09084">
    <property type="entry name" value="NMT1"/>
    <property type="match status" value="1"/>
</dbReference>
<proteinExistence type="predicted"/>
<keyword evidence="1" id="KW-0732">Signal</keyword>
<dbReference type="Proteomes" id="UP001595615">
    <property type="component" value="Unassembled WGS sequence"/>
</dbReference>